<dbReference type="InterPro" id="IPR014043">
    <property type="entry name" value="Acyl_transferase_dom"/>
</dbReference>
<proteinExistence type="predicted"/>
<dbReference type="InterPro" id="IPR016035">
    <property type="entry name" value="Acyl_Trfase/lysoPLipase"/>
</dbReference>
<keyword evidence="2" id="KW-0597">Phosphoprotein</keyword>
<sequence>MSPPILPGAAANVQDAPPAEHGAALAQPHGPAFIYAGNGAQWDGMGRALLDEPLFADSLREIDAHFTPLAGYSLTDELAGRNGAARYALTEVAQPALFAIQVGITRLLQHHGFSPIVVAGHSVGEVAAAWAAGALTLRDAIELIHRRSALQATTRGAGQMCAVALDAATTESLLRAELLQGELVIAGINSPQAVTLAGPAAALDAFEARLRADGIQHKRLALDYAFHSPAMDATRQAILDALRELPRHNTSIPFVSAVSGGPLPGSALDAQYWWQNIRQAVLFNAAINQLIADGINIFVEIGPHPILRGYINDCCAHTQHPATILATLSRKHDNFSALESCMARMRTAGVVPMGDADSAQR</sequence>
<feature type="region of interest" description="Disordered" evidence="3">
    <location>
        <begin position="1"/>
        <end position="22"/>
    </location>
</feature>
<keyword evidence="5" id="KW-0808">Transferase</keyword>
<dbReference type="PANTHER" id="PTHR43775:SF37">
    <property type="entry name" value="SI:DKEY-61P9.11"/>
    <property type="match status" value="1"/>
</dbReference>
<evidence type="ECO:0000256" key="2">
    <source>
        <dbReference type="ARBA" id="ARBA00022553"/>
    </source>
</evidence>
<dbReference type="PANTHER" id="PTHR43775">
    <property type="entry name" value="FATTY ACID SYNTHASE"/>
    <property type="match status" value="1"/>
</dbReference>
<evidence type="ECO:0000313" key="6">
    <source>
        <dbReference type="Proteomes" id="UP001410394"/>
    </source>
</evidence>
<name>A0ABU9Z1B6_9RHOO</name>
<dbReference type="EMBL" id="JBDIVE010000007">
    <property type="protein sequence ID" value="MEN3069532.1"/>
    <property type="molecule type" value="Genomic_DNA"/>
</dbReference>
<evidence type="ECO:0000256" key="3">
    <source>
        <dbReference type="SAM" id="MobiDB-lite"/>
    </source>
</evidence>
<keyword evidence="5" id="KW-0012">Acyltransferase</keyword>
<evidence type="ECO:0000313" key="5">
    <source>
        <dbReference type="EMBL" id="MEN3069532.1"/>
    </source>
</evidence>
<feature type="domain" description="Malonyl-CoA:ACP transacylase (MAT)" evidence="4">
    <location>
        <begin position="34"/>
        <end position="332"/>
    </location>
</feature>
<protein>
    <submittedName>
        <fullName evidence="5">Acyltransferase domain-containing protein</fullName>
        <ecNumber evidence="5">2.3.1.-</ecNumber>
    </submittedName>
</protein>
<dbReference type="EC" id="2.3.1.-" evidence="5"/>
<dbReference type="Pfam" id="PF00698">
    <property type="entry name" value="Acyl_transf_1"/>
    <property type="match status" value="1"/>
</dbReference>
<gene>
    <name evidence="5" type="ORF">ABDB84_13660</name>
</gene>
<keyword evidence="6" id="KW-1185">Reference proteome</keyword>
<evidence type="ECO:0000256" key="1">
    <source>
        <dbReference type="ARBA" id="ARBA00022450"/>
    </source>
</evidence>
<dbReference type="InterPro" id="IPR050091">
    <property type="entry name" value="PKS_NRPS_Biosynth_Enz"/>
</dbReference>
<dbReference type="Proteomes" id="UP001410394">
    <property type="component" value="Unassembled WGS sequence"/>
</dbReference>
<comment type="caution">
    <text evidence="5">The sequence shown here is derived from an EMBL/GenBank/DDBJ whole genome shotgun (WGS) entry which is preliminary data.</text>
</comment>
<dbReference type="SUPFAM" id="SSF52151">
    <property type="entry name" value="FabD/lysophospholipase-like"/>
    <property type="match status" value="1"/>
</dbReference>
<dbReference type="SUPFAM" id="SSF55048">
    <property type="entry name" value="Probable ACP-binding domain of malonyl-CoA ACP transacylase"/>
    <property type="match status" value="1"/>
</dbReference>
<dbReference type="GO" id="GO:0016746">
    <property type="term" value="F:acyltransferase activity"/>
    <property type="evidence" value="ECO:0007669"/>
    <property type="project" value="UniProtKB-KW"/>
</dbReference>
<evidence type="ECO:0000259" key="4">
    <source>
        <dbReference type="SMART" id="SM00827"/>
    </source>
</evidence>
<reference evidence="5 6" key="1">
    <citation type="journal article" date="2018" name="Int. J. Syst. Evol. Microbiol.">
        <title>Uliginosibacterium sediminicola sp. nov., isolated from freshwater sediment.</title>
        <authorList>
            <person name="Hwang W.M."/>
            <person name="Kim S.M."/>
            <person name="Kang K."/>
            <person name="Ahn T.Y."/>
        </authorList>
    </citation>
    <scope>NUCLEOTIDE SEQUENCE [LARGE SCALE GENOMIC DNA]</scope>
    <source>
        <strain evidence="5 6">M1-21</strain>
    </source>
</reference>
<keyword evidence="1" id="KW-0596">Phosphopantetheine</keyword>
<dbReference type="SMART" id="SM00827">
    <property type="entry name" value="PKS_AT"/>
    <property type="match status" value="1"/>
</dbReference>
<accession>A0ABU9Z1B6</accession>
<dbReference type="RefSeq" id="WP_345920300.1">
    <property type="nucleotide sequence ID" value="NZ_JBDIVE010000007.1"/>
</dbReference>
<dbReference type="InterPro" id="IPR016036">
    <property type="entry name" value="Malonyl_transacylase_ACP-bd"/>
</dbReference>
<dbReference type="Gene3D" id="3.40.366.10">
    <property type="entry name" value="Malonyl-Coenzyme A Acyl Carrier Protein, domain 2"/>
    <property type="match status" value="1"/>
</dbReference>
<dbReference type="Gene3D" id="3.30.70.250">
    <property type="entry name" value="Malonyl-CoA ACP transacylase, ACP-binding"/>
    <property type="match status" value="1"/>
</dbReference>
<organism evidence="5 6">
    <name type="scientific">Uliginosibacterium sediminicola</name>
    <dbReference type="NCBI Taxonomy" id="2024550"/>
    <lineage>
        <taxon>Bacteria</taxon>
        <taxon>Pseudomonadati</taxon>
        <taxon>Pseudomonadota</taxon>
        <taxon>Betaproteobacteria</taxon>
        <taxon>Rhodocyclales</taxon>
        <taxon>Zoogloeaceae</taxon>
        <taxon>Uliginosibacterium</taxon>
    </lineage>
</organism>
<dbReference type="InterPro" id="IPR001227">
    <property type="entry name" value="Ac_transferase_dom_sf"/>
</dbReference>